<protein>
    <submittedName>
        <fullName evidence="2">Uncharacterized protein</fullName>
    </submittedName>
</protein>
<feature type="region of interest" description="Disordered" evidence="1">
    <location>
        <begin position="99"/>
        <end position="120"/>
    </location>
</feature>
<accession>A0A4C1TK45</accession>
<dbReference type="Proteomes" id="UP000299102">
    <property type="component" value="Unassembled WGS sequence"/>
</dbReference>
<reference evidence="2 3" key="1">
    <citation type="journal article" date="2019" name="Commun. Biol.">
        <title>The bagworm genome reveals a unique fibroin gene that provides high tensile strength.</title>
        <authorList>
            <person name="Kono N."/>
            <person name="Nakamura H."/>
            <person name="Ohtoshi R."/>
            <person name="Tomita M."/>
            <person name="Numata K."/>
            <person name="Arakawa K."/>
        </authorList>
    </citation>
    <scope>NUCLEOTIDE SEQUENCE [LARGE SCALE GENOMIC DNA]</scope>
</reference>
<name>A0A4C1TK45_EUMVA</name>
<evidence type="ECO:0000256" key="1">
    <source>
        <dbReference type="SAM" id="MobiDB-lite"/>
    </source>
</evidence>
<dbReference type="EMBL" id="BGZK01000067">
    <property type="protein sequence ID" value="GBP14902.1"/>
    <property type="molecule type" value="Genomic_DNA"/>
</dbReference>
<keyword evidence="3" id="KW-1185">Reference proteome</keyword>
<evidence type="ECO:0000313" key="3">
    <source>
        <dbReference type="Proteomes" id="UP000299102"/>
    </source>
</evidence>
<sequence length="128" mass="14725">MMNELNMAKARSANPKSVERVICERQGPGPQNQWVIDYVKLNLWRSCLEFSSNRQGDVGSESRGRKLGVRKIQLEFEKPVYFSDLPHPAHVPEIRYESVENLDTHTTQQSSRTSTPTEVKSRVKLVRL</sequence>
<proteinExistence type="predicted"/>
<feature type="compositionally biased region" description="Low complexity" evidence="1">
    <location>
        <begin position="104"/>
        <end position="117"/>
    </location>
</feature>
<organism evidence="2 3">
    <name type="scientific">Eumeta variegata</name>
    <name type="common">Bagworm moth</name>
    <name type="synonym">Eumeta japonica</name>
    <dbReference type="NCBI Taxonomy" id="151549"/>
    <lineage>
        <taxon>Eukaryota</taxon>
        <taxon>Metazoa</taxon>
        <taxon>Ecdysozoa</taxon>
        <taxon>Arthropoda</taxon>
        <taxon>Hexapoda</taxon>
        <taxon>Insecta</taxon>
        <taxon>Pterygota</taxon>
        <taxon>Neoptera</taxon>
        <taxon>Endopterygota</taxon>
        <taxon>Lepidoptera</taxon>
        <taxon>Glossata</taxon>
        <taxon>Ditrysia</taxon>
        <taxon>Tineoidea</taxon>
        <taxon>Psychidae</taxon>
        <taxon>Oiketicinae</taxon>
        <taxon>Eumeta</taxon>
    </lineage>
</organism>
<gene>
    <name evidence="2" type="ORF">EVAR_75478_1</name>
</gene>
<dbReference type="AlphaFoldDB" id="A0A4C1TK45"/>
<comment type="caution">
    <text evidence="2">The sequence shown here is derived from an EMBL/GenBank/DDBJ whole genome shotgun (WGS) entry which is preliminary data.</text>
</comment>
<evidence type="ECO:0000313" key="2">
    <source>
        <dbReference type="EMBL" id="GBP14902.1"/>
    </source>
</evidence>
<dbReference type="OrthoDB" id="411823at2759"/>